<protein>
    <submittedName>
        <fullName evidence="1">Uncharacterized protein</fullName>
    </submittedName>
</protein>
<proteinExistence type="predicted"/>
<evidence type="ECO:0000313" key="2">
    <source>
        <dbReference type="Proteomes" id="UP000238707"/>
    </source>
</evidence>
<organism evidence="1 2">
    <name type="scientific">Vibrio chagasii</name>
    <dbReference type="NCBI Taxonomy" id="170679"/>
    <lineage>
        <taxon>Bacteria</taxon>
        <taxon>Pseudomonadati</taxon>
        <taxon>Pseudomonadota</taxon>
        <taxon>Gammaproteobacteria</taxon>
        <taxon>Vibrionales</taxon>
        <taxon>Vibrionaceae</taxon>
        <taxon>Vibrio</taxon>
    </lineage>
</organism>
<accession>A0A2S7VF10</accession>
<reference evidence="1 2" key="1">
    <citation type="submission" date="2016-12" db="EMBL/GenBank/DDBJ databases">
        <title>Diversity of luminous bacteria.</title>
        <authorList>
            <person name="Yoshizawa S."/>
            <person name="Kogure K."/>
        </authorList>
    </citation>
    <scope>NUCLEOTIDE SEQUENCE [LARGE SCALE GENOMIC DNA]</scope>
    <source>
        <strain evidence="1 2">LC2-408</strain>
    </source>
</reference>
<keyword evidence="2" id="KW-1185">Reference proteome</keyword>
<dbReference type="Proteomes" id="UP000238707">
    <property type="component" value="Unassembled WGS sequence"/>
</dbReference>
<name>A0A2S7VF10_9VIBR</name>
<dbReference type="AlphaFoldDB" id="A0A2S7VF10"/>
<sequence>MINDQLSIQNPDTQSSPINIRYPLMKQQLKVIWRQVKQHQTIIDNKIYTMYIHKNHKKYDLI</sequence>
<gene>
    <name evidence="1" type="ORF">BTO10_15565</name>
</gene>
<comment type="caution">
    <text evidence="1">The sequence shown here is derived from an EMBL/GenBank/DDBJ whole genome shotgun (WGS) entry which is preliminary data.</text>
</comment>
<dbReference type="EMBL" id="MSCI01000002">
    <property type="protein sequence ID" value="PQJ60756.1"/>
    <property type="molecule type" value="Genomic_DNA"/>
</dbReference>
<evidence type="ECO:0000313" key="1">
    <source>
        <dbReference type="EMBL" id="PQJ60756.1"/>
    </source>
</evidence>